<name>A0A3P7LW56_DIBLA</name>
<evidence type="ECO:0008006" key="3">
    <source>
        <dbReference type="Google" id="ProtNLM"/>
    </source>
</evidence>
<dbReference type="InterPro" id="IPR012337">
    <property type="entry name" value="RNaseH-like_sf"/>
</dbReference>
<gene>
    <name evidence="1" type="ORF">DILT_LOCUS11084</name>
</gene>
<dbReference type="Gene3D" id="3.30.420.10">
    <property type="entry name" value="Ribonuclease H-like superfamily/Ribonuclease H"/>
    <property type="match status" value="1"/>
</dbReference>
<dbReference type="InterPro" id="IPR036397">
    <property type="entry name" value="RNaseH_sf"/>
</dbReference>
<proteinExistence type="predicted"/>
<reference evidence="1 2" key="1">
    <citation type="submission" date="2018-11" db="EMBL/GenBank/DDBJ databases">
        <authorList>
            <consortium name="Pathogen Informatics"/>
        </authorList>
    </citation>
    <scope>NUCLEOTIDE SEQUENCE [LARGE SCALE GENOMIC DNA]</scope>
</reference>
<protein>
    <recommendedName>
        <fullName evidence="3">Integrase catalytic domain-containing protein</fullName>
    </recommendedName>
</protein>
<accession>A0A3P7LW56</accession>
<keyword evidence="2" id="KW-1185">Reference proteome</keyword>
<dbReference type="SUPFAM" id="SSF53098">
    <property type="entry name" value="Ribonuclease H-like"/>
    <property type="match status" value="1"/>
</dbReference>
<dbReference type="OrthoDB" id="10053156at2759"/>
<dbReference type="GO" id="GO:0003676">
    <property type="term" value="F:nucleic acid binding"/>
    <property type="evidence" value="ECO:0007669"/>
    <property type="project" value="InterPro"/>
</dbReference>
<organism evidence="1 2">
    <name type="scientific">Dibothriocephalus latus</name>
    <name type="common">Fish tapeworm</name>
    <name type="synonym">Diphyllobothrium latum</name>
    <dbReference type="NCBI Taxonomy" id="60516"/>
    <lineage>
        <taxon>Eukaryota</taxon>
        <taxon>Metazoa</taxon>
        <taxon>Spiralia</taxon>
        <taxon>Lophotrochozoa</taxon>
        <taxon>Platyhelminthes</taxon>
        <taxon>Cestoda</taxon>
        <taxon>Eucestoda</taxon>
        <taxon>Diphyllobothriidea</taxon>
        <taxon>Diphyllobothriidae</taxon>
        <taxon>Dibothriocephalus</taxon>
    </lineage>
</organism>
<dbReference type="Proteomes" id="UP000281553">
    <property type="component" value="Unassembled WGS sequence"/>
</dbReference>
<evidence type="ECO:0000313" key="2">
    <source>
        <dbReference type="Proteomes" id="UP000281553"/>
    </source>
</evidence>
<dbReference type="AlphaFoldDB" id="A0A3P7LW56"/>
<evidence type="ECO:0000313" key="1">
    <source>
        <dbReference type="EMBL" id="VDN15253.1"/>
    </source>
</evidence>
<sequence length="63" mass="7155">MSELRAKQDDRLSRVHLDVVGPLPPSNGFTYLLACVYSYTRWAEAILLPNMEAYATVKTIVNR</sequence>
<dbReference type="EMBL" id="UYRU01061896">
    <property type="protein sequence ID" value="VDN15253.1"/>
    <property type="molecule type" value="Genomic_DNA"/>
</dbReference>